<dbReference type="GO" id="GO:0009307">
    <property type="term" value="P:DNA restriction-modification system"/>
    <property type="evidence" value="ECO:0007669"/>
    <property type="project" value="UniProtKB-KW"/>
</dbReference>
<dbReference type="InterPro" id="IPR052021">
    <property type="entry name" value="Type-I_RS_S_subunit"/>
</dbReference>
<evidence type="ECO:0000313" key="6">
    <source>
        <dbReference type="EMBL" id="RHK64400.1"/>
    </source>
</evidence>
<dbReference type="InterPro" id="IPR044946">
    <property type="entry name" value="Restrct_endonuc_typeI_TRD_sf"/>
</dbReference>
<dbReference type="Gene3D" id="3.90.220.20">
    <property type="entry name" value="DNA methylase specificity domains"/>
    <property type="match status" value="2"/>
</dbReference>
<reference evidence="6 7" key="1">
    <citation type="submission" date="2018-08" db="EMBL/GenBank/DDBJ databases">
        <title>A genome reference for cultivated species of the human gut microbiota.</title>
        <authorList>
            <person name="Zou Y."/>
            <person name="Xue W."/>
            <person name="Luo G."/>
        </authorList>
    </citation>
    <scope>NUCLEOTIDE SEQUENCE [LARGE SCALE GENOMIC DNA]</scope>
    <source>
        <strain evidence="6 7">AF42-21</strain>
    </source>
</reference>
<keyword evidence="6" id="KW-0378">Hydrolase</keyword>
<dbReference type="AlphaFoldDB" id="A0A415H872"/>
<accession>A0A415H872</accession>
<keyword evidence="2" id="KW-0680">Restriction system</keyword>
<dbReference type="GO" id="GO:0004519">
    <property type="term" value="F:endonuclease activity"/>
    <property type="evidence" value="ECO:0007669"/>
    <property type="project" value="UniProtKB-KW"/>
</dbReference>
<keyword evidence="6" id="KW-0540">Nuclease</keyword>
<feature type="coiled-coil region" evidence="4">
    <location>
        <begin position="135"/>
        <end position="182"/>
    </location>
</feature>
<dbReference type="PANTHER" id="PTHR30408:SF13">
    <property type="entry name" value="TYPE I RESTRICTION ENZYME HINDI SPECIFICITY SUBUNIT"/>
    <property type="match status" value="1"/>
</dbReference>
<dbReference type="EMBL" id="QRNS01000007">
    <property type="protein sequence ID" value="RHK64400.1"/>
    <property type="molecule type" value="Genomic_DNA"/>
</dbReference>
<organism evidence="6 7">
    <name type="scientific">Dorea formicigenerans</name>
    <dbReference type="NCBI Taxonomy" id="39486"/>
    <lineage>
        <taxon>Bacteria</taxon>
        <taxon>Bacillati</taxon>
        <taxon>Bacillota</taxon>
        <taxon>Clostridia</taxon>
        <taxon>Lachnospirales</taxon>
        <taxon>Lachnospiraceae</taxon>
        <taxon>Dorea</taxon>
    </lineage>
</organism>
<keyword evidence="6" id="KW-0255">Endonuclease</keyword>
<sequence length="399" mass="44668">MVLKRMKDICVKIGSGATPRGGKEAYSDAGVSLIRSQNVLDFSFSFNGLAHINDEQAKKLSNVIVKKDDVLLNITGDSVARACIVEETVLPARVNQHVAIIRANPEIVISSYLLCYLQTRKSYLLQLASGGATRNALTKKMLEELEIEIPTIEEQKKIVSIVDDLQRKIKKNNEINENLQVQTQALYKAWFVDFEPFGGVMPSSWKLSKFGDIISIKTNSFSPAKNPDAMLEHYSIPAYDEQKYPVFESAADVKSNKYILTSNSVMISKLNPDTKRVWRPMCVTDFAVSSTEFIIFEANIPAFKDFVFSIIDSAAFSDWMCSHTTGSTNSRQRTSPKATLEFQVTLPDNQTISDFCAIVTPMYDIIANNICENQKLAQIRDTLLPKLMSGEIDVSDIRF</sequence>
<comment type="caution">
    <text evidence="6">The sequence shown here is derived from an EMBL/GenBank/DDBJ whole genome shotgun (WGS) entry which is preliminary data.</text>
</comment>
<dbReference type="InterPro" id="IPR000055">
    <property type="entry name" value="Restrct_endonuc_typeI_TRD"/>
</dbReference>
<evidence type="ECO:0000256" key="3">
    <source>
        <dbReference type="ARBA" id="ARBA00023125"/>
    </source>
</evidence>
<keyword evidence="3" id="KW-0238">DNA-binding</keyword>
<keyword evidence="4" id="KW-0175">Coiled coil</keyword>
<evidence type="ECO:0000256" key="4">
    <source>
        <dbReference type="SAM" id="Coils"/>
    </source>
</evidence>
<dbReference type="PANTHER" id="PTHR30408">
    <property type="entry name" value="TYPE-1 RESTRICTION ENZYME ECOKI SPECIFICITY PROTEIN"/>
    <property type="match status" value="1"/>
</dbReference>
<evidence type="ECO:0000256" key="1">
    <source>
        <dbReference type="ARBA" id="ARBA00010923"/>
    </source>
</evidence>
<evidence type="ECO:0000259" key="5">
    <source>
        <dbReference type="Pfam" id="PF01420"/>
    </source>
</evidence>
<dbReference type="Proteomes" id="UP000284152">
    <property type="component" value="Unassembled WGS sequence"/>
</dbReference>
<dbReference type="GO" id="GO:0003677">
    <property type="term" value="F:DNA binding"/>
    <property type="evidence" value="ECO:0007669"/>
    <property type="project" value="UniProtKB-KW"/>
</dbReference>
<name>A0A415H872_9FIRM</name>
<gene>
    <name evidence="6" type="ORF">DW054_06340</name>
</gene>
<protein>
    <submittedName>
        <fullName evidence="6">Restriction endonuclease subunit S</fullName>
    </submittedName>
</protein>
<evidence type="ECO:0000313" key="7">
    <source>
        <dbReference type="Proteomes" id="UP000284152"/>
    </source>
</evidence>
<evidence type="ECO:0000256" key="2">
    <source>
        <dbReference type="ARBA" id="ARBA00022747"/>
    </source>
</evidence>
<proteinExistence type="inferred from homology"/>
<dbReference type="Pfam" id="PF01420">
    <property type="entry name" value="Methylase_S"/>
    <property type="match status" value="1"/>
</dbReference>
<dbReference type="CDD" id="cd17256">
    <property type="entry name" value="RMtype1_S_EcoJA65PI-TRD1-CR1_like"/>
    <property type="match status" value="1"/>
</dbReference>
<comment type="similarity">
    <text evidence="1">Belongs to the type-I restriction system S methylase family.</text>
</comment>
<dbReference type="SUPFAM" id="SSF116734">
    <property type="entry name" value="DNA methylase specificity domain"/>
    <property type="match status" value="2"/>
</dbReference>
<feature type="domain" description="Type I restriction modification DNA specificity" evidence="5">
    <location>
        <begin position="4"/>
        <end position="179"/>
    </location>
</feature>